<dbReference type="AlphaFoldDB" id="A0A068TZX5"/>
<evidence type="ECO:0000313" key="5">
    <source>
        <dbReference type="Proteomes" id="UP000295252"/>
    </source>
</evidence>
<feature type="compositionally biased region" description="Basic and acidic residues" evidence="1">
    <location>
        <begin position="105"/>
        <end position="116"/>
    </location>
</feature>
<evidence type="ECO:0000256" key="2">
    <source>
        <dbReference type="SAM" id="Phobius"/>
    </source>
</evidence>
<dbReference type="PANTHER" id="PTHR33646">
    <property type="entry name" value="GB|AAF00631.1"/>
    <property type="match status" value="1"/>
</dbReference>
<dbReference type="PANTHER" id="PTHR33646:SF6">
    <property type="entry name" value="TRANSMEMBRANE PROTEIN"/>
    <property type="match status" value="1"/>
</dbReference>
<dbReference type="Pfam" id="PF20705">
    <property type="entry name" value="DUF6821"/>
    <property type="match status" value="1"/>
</dbReference>
<feature type="region of interest" description="Disordered" evidence="1">
    <location>
        <begin position="68"/>
        <end position="123"/>
    </location>
</feature>
<accession>A0A068TZX5</accession>
<keyword evidence="2" id="KW-0812">Transmembrane</keyword>
<evidence type="ECO:0000256" key="1">
    <source>
        <dbReference type="SAM" id="MobiDB-lite"/>
    </source>
</evidence>
<protein>
    <recommendedName>
        <fullName evidence="3">DUF6821 domain-containing protein</fullName>
    </recommendedName>
</protein>
<feature type="compositionally biased region" description="Polar residues" evidence="1">
    <location>
        <begin position="68"/>
        <end position="89"/>
    </location>
</feature>
<evidence type="ECO:0000313" key="4">
    <source>
        <dbReference type="EMBL" id="CDP00918.1"/>
    </source>
</evidence>
<dbReference type="OrthoDB" id="1931521at2759"/>
<sequence length="336" mass="37150">MDAEGGAEFQDWEVLQSESGLESAYPLQNSSDFQEIDAQSEGMIQTDYFSMDPLRNSFSTRTVSVVSDANEVGSENSDNPSWIDPNSDTRYPRKDAGGEFWSDSSSDRSDERKFSELEGNNEKIQVGFDGNEKMQVGSGGIEEIGGGVNGKSLENFEKLLSVSGGVELDSVKVGEEVVEVDGESSCEENANSVALVEEKNEKGSTDAGVKNEGAEGFEIEARTEVEAEEEKKKAVVWWKVPIEFLKYWVFRASPVWTFSVAAAVMGFVILGRRLYKMKKKNRGLEMKVTMDDKKISQFMSRAARLNEAFSVVKRVPVVRPSLPAVGVTPWPVMSLR</sequence>
<dbReference type="Gramene" id="CDP00918">
    <property type="protein sequence ID" value="CDP00918"/>
    <property type="gene ID" value="GSCOC_T00034369001"/>
</dbReference>
<dbReference type="OMA" id="KRVVWWK"/>
<keyword evidence="2" id="KW-1133">Transmembrane helix</keyword>
<evidence type="ECO:0000259" key="3">
    <source>
        <dbReference type="Pfam" id="PF20705"/>
    </source>
</evidence>
<keyword evidence="5" id="KW-1185">Reference proteome</keyword>
<dbReference type="EMBL" id="HG739090">
    <property type="protein sequence ID" value="CDP00918.1"/>
    <property type="molecule type" value="Genomic_DNA"/>
</dbReference>
<organism evidence="4 5">
    <name type="scientific">Coffea canephora</name>
    <name type="common">Robusta coffee</name>
    <dbReference type="NCBI Taxonomy" id="49390"/>
    <lineage>
        <taxon>Eukaryota</taxon>
        <taxon>Viridiplantae</taxon>
        <taxon>Streptophyta</taxon>
        <taxon>Embryophyta</taxon>
        <taxon>Tracheophyta</taxon>
        <taxon>Spermatophyta</taxon>
        <taxon>Magnoliopsida</taxon>
        <taxon>eudicotyledons</taxon>
        <taxon>Gunneridae</taxon>
        <taxon>Pentapetalae</taxon>
        <taxon>asterids</taxon>
        <taxon>lamiids</taxon>
        <taxon>Gentianales</taxon>
        <taxon>Rubiaceae</taxon>
        <taxon>Ixoroideae</taxon>
        <taxon>Gardenieae complex</taxon>
        <taxon>Bertiereae - Coffeeae clade</taxon>
        <taxon>Coffeeae</taxon>
        <taxon>Coffea</taxon>
    </lineage>
</organism>
<reference evidence="5" key="1">
    <citation type="journal article" date="2014" name="Science">
        <title>The coffee genome provides insight into the convergent evolution of caffeine biosynthesis.</title>
        <authorList>
            <person name="Denoeud F."/>
            <person name="Carretero-Paulet L."/>
            <person name="Dereeper A."/>
            <person name="Droc G."/>
            <person name="Guyot R."/>
            <person name="Pietrella M."/>
            <person name="Zheng C."/>
            <person name="Alberti A."/>
            <person name="Anthony F."/>
            <person name="Aprea G."/>
            <person name="Aury J.M."/>
            <person name="Bento P."/>
            <person name="Bernard M."/>
            <person name="Bocs S."/>
            <person name="Campa C."/>
            <person name="Cenci A."/>
            <person name="Combes M.C."/>
            <person name="Crouzillat D."/>
            <person name="Da Silva C."/>
            <person name="Daddiego L."/>
            <person name="De Bellis F."/>
            <person name="Dussert S."/>
            <person name="Garsmeur O."/>
            <person name="Gayraud T."/>
            <person name="Guignon V."/>
            <person name="Jahn K."/>
            <person name="Jamilloux V."/>
            <person name="Joet T."/>
            <person name="Labadie K."/>
            <person name="Lan T."/>
            <person name="Leclercq J."/>
            <person name="Lepelley M."/>
            <person name="Leroy T."/>
            <person name="Li L.T."/>
            <person name="Librado P."/>
            <person name="Lopez L."/>
            <person name="Munoz A."/>
            <person name="Noel B."/>
            <person name="Pallavicini A."/>
            <person name="Perrotta G."/>
            <person name="Poncet V."/>
            <person name="Pot D."/>
            <person name="Priyono X."/>
            <person name="Rigoreau M."/>
            <person name="Rouard M."/>
            <person name="Rozas J."/>
            <person name="Tranchant-Dubreuil C."/>
            <person name="VanBuren R."/>
            <person name="Zhang Q."/>
            <person name="Andrade A.C."/>
            <person name="Argout X."/>
            <person name="Bertrand B."/>
            <person name="de Kochko A."/>
            <person name="Graziosi G."/>
            <person name="Henry R.J."/>
            <person name="Jayarama X."/>
            <person name="Ming R."/>
            <person name="Nagai C."/>
            <person name="Rounsley S."/>
            <person name="Sankoff D."/>
            <person name="Giuliano G."/>
            <person name="Albert V.A."/>
            <person name="Wincker P."/>
            <person name="Lashermes P."/>
        </authorList>
    </citation>
    <scope>NUCLEOTIDE SEQUENCE [LARGE SCALE GENOMIC DNA]</scope>
    <source>
        <strain evidence="5">cv. DH200-94</strain>
    </source>
</reference>
<dbReference type="InterPro" id="IPR049224">
    <property type="entry name" value="DUF6821"/>
</dbReference>
<dbReference type="PhylomeDB" id="A0A068TZX5"/>
<dbReference type="InParanoid" id="A0A068TZX5"/>
<feature type="domain" description="DUF6821" evidence="3">
    <location>
        <begin position="218"/>
        <end position="320"/>
    </location>
</feature>
<keyword evidence="2" id="KW-0472">Membrane</keyword>
<dbReference type="FunCoup" id="A0A068TZX5">
    <property type="interactions" value="1146"/>
</dbReference>
<name>A0A068TZX5_COFCA</name>
<dbReference type="Proteomes" id="UP000295252">
    <property type="component" value="Chromosome II"/>
</dbReference>
<gene>
    <name evidence="4" type="ORF">GSCOC_T00034369001</name>
</gene>
<dbReference type="InterPro" id="IPR045883">
    <property type="entry name" value="At4g13530-like"/>
</dbReference>
<feature type="transmembrane region" description="Helical" evidence="2">
    <location>
        <begin position="255"/>
        <end position="275"/>
    </location>
</feature>
<dbReference type="STRING" id="49390.A0A068TZX5"/>
<proteinExistence type="predicted"/>